<dbReference type="RefSeq" id="WP_038983330.1">
    <property type="nucleotide sequence ID" value="NZ_JABTYG010000001.1"/>
</dbReference>
<dbReference type="AlphaFoldDB" id="A0A0J6HM85"/>
<feature type="domain" description="YetF-like N-terminal transmembrane" evidence="9">
    <location>
        <begin position="5"/>
        <end position="68"/>
    </location>
</feature>
<dbReference type="Proteomes" id="UP000182814">
    <property type="component" value="Chromosome I"/>
</dbReference>
<accession>A0A0J6HM85</accession>
<sequence length="148" mass="16396">MDSVLRAAVMYLALMVLFKIAGRRSLAELTTFDFVLLMIIGEATQQALLGNDFSLTNSILVIITLIAIDVGLSLLKQRSQWVQRLIDGGPTIIVENGKLLHKRLRHARLVEADVMEAARSSQGIETLEQIKFAIIERNGKISVIAQEP</sequence>
<feature type="domain" description="YetF C-terminal" evidence="8">
    <location>
        <begin position="78"/>
        <end position="146"/>
    </location>
</feature>
<dbReference type="Pfam" id="PF20730">
    <property type="entry name" value="YetF_N"/>
    <property type="match status" value="1"/>
</dbReference>
<dbReference type="PANTHER" id="PTHR34582:SF6">
    <property type="entry name" value="UPF0702 TRANSMEMBRANE PROTEIN YCAP"/>
    <property type="match status" value="1"/>
</dbReference>
<feature type="transmembrane region" description="Helical" evidence="7">
    <location>
        <begin position="55"/>
        <end position="75"/>
    </location>
</feature>
<keyword evidence="4 7" id="KW-0812">Transmembrane</keyword>
<name>A0A0J6HM85_9PSED</name>
<evidence type="ECO:0000256" key="3">
    <source>
        <dbReference type="ARBA" id="ARBA00022475"/>
    </source>
</evidence>
<proteinExistence type="inferred from homology"/>
<dbReference type="Pfam" id="PF04239">
    <property type="entry name" value="DUF421"/>
    <property type="match status" value="1"/>
</dbReference>
<evidence type="ECO:0000313" key="11">
    <source>
        <dbReference type="EMBL" id="SDT38824.1"/>
    </source>
</evidence>
<keyword evidence="5 7" id="KW-1133">Transmembrane helix</keyword>
<evidence type="ECO:0000256" key="2">
    <source>
        <dbReference type="ARBA" id="ARBA00006448"/>
    </source>
</evidence>
<keyword evidence="12" id="KW-1185">Reference proteome</keyword>
<reference evidence="10 13" key="3">
    <citation type="submission" date="2019-09" db="EMBL/GenBank/DDBJ databases">
        <title>Draft genome sequences of 48 bacterial type strains from the CCUG.</title>
        <authorList>
            <person name="Tunovic T."/>
            <person name="Pineiro-Iglesias B."/>
            <person name="Unosson C."/>
            <person name="Inganas E."/>
            <person name="Ohlen M."/>
            <person name="Cardew S."/>
            <person name="Jensie-Markopoulos S."/>
            <person name="Salva-Serra F."/>
            <person name="Jaen-Luchoro D."/>
            <person name="Karlsson R."/>
            <person name="Svensson-Stadler L."/>
            <person name="Chun J."/>
            <person name="Moore E."/>
        </authorList>
    </citation>
    <scope>NUCLEOTIDE SEQUENCE [LARGE SCALE GENOMIC DNA]</scope>
    <source>
        <strain evidence="10 13">CCUG 51522</strain>
    </source>
</reference>
<evidence type="ECO:0000256" key="6">
    <source>
        <dbReference type="ARBA" id="ARBA00023136"/>
    </source>
</evidence>
<evidence type="ECO:0000256" key="1">
    <source>
        <dbReference type="ARBA" id="ARBA00004651"/>
    </source>
</evidence>
<dbReference type="InterPro" id="IPR048454">
    <property type="entry name" value="YetF_N"/>
</dbReference>
<organism evidence="11 12">
    <name type="scientific">Pseudomonas lini</name>
    <dbReference type="NCBI Taxonomy" id="163011"/>
    <lineage>
        <taxon>Bacteria</taxon>
        <taxon>Pseudomonadati</taxon>
        <taxon>Pseudomonadota</taxon>
        <taxon>Gammaproteobacteria</taxon>
        <taxon>Pseudomonadales</taxon>
        <taxon>Pseudomonadaceae</taxon>
        <taxon>Pseudomonas</taxon>
    </lineage>
</organism>
<dbReference type="EMBL" id="VZPO01000002">
    <property type="protein sequence ID" value="KAB0507203.1"/>
    <property type="molecule type" value="Genomic_DNA"/>
</dbReference>
<dbReference type="InterPro" id="IPR007353">
    <property type="entry name" value="DUF421"/>
</dbReference>
<dbReference type="Proteomes" id="UP000434925">
    <property type="component" value="Unassembled WGS sequence"/>
</dbReference>
<evidence type="ECO:0000256" key="4">
    <source>
        <dbReference type="ARBA" id="ARBA00022692"/>
    </source>
</evidence>
<reference evidence="12" key="1">
    <citation type="submission" date="2016-10" db="EMBL/GenBank/DDBJ databases">
        <authorList>
            <person name="Varghese N."/>
            <person name="Submissions S."/>
        </authorList>
    </citation>
    <scope>NUCLEOTIDE SEQUENCE [LARGE SCALE GENOMIC DNA]</scope>
    <source>
        <strain evidence="12">BS3782</strain>
    </source>
</reference>
<evidence type="ECO:0000313" key="13">
    <source>
        <dbReference type="Proteomes" id="UP000434925"/>
    </source>
</evidence>
<evidence type="ECO:0000259" key="8">
    <source>
        <dbReference type="Pfam" id="PF04239"/>
    </source>
</evidence>
<evidence type="ECO:0000313" key="12">
    <source>
        <dbReference type="Proteomes" id="UP000182814"/>
    </source>
</evidence>
<dbReference type="InterPro" id="IPR023090">
    <property type="entry name" value="UPF0702_alpha/beta_dom_sf"/>
</dbReference>
<dbReference type="EMBL" id="LT629746">
    <property type="protein sequence ID" value="SDT38824.1"/>
    <property type="molecule type" value="Genomic_DNA"/>
</dbReference>
<dbReference type="PANTHER" id="PTHR34582">
    <property type="entry name" value="UPF0702 TRANSMEMBRANE PROTEIN YCAP"/>
    <property type="match status" value="1"/>
</dbReference>
<feature type="transmembrane region" description="Helical" evidence="7">
    <location>
        <begin position="6"/>
        <end position="22"/>
    </location>
</feature>
<comment type="subcellular location">
    <subcellularLocation>
        <location evidence="1">Cell membrane</location>
        <topology evidence="1">Multi-pass membrane protein</topology>
    </subcellularLocation>
</comment>
<gene>
    <name evidence="10" type="ORF">F7R14_04920</name>
    <name evidence="11" type="ORF">SAMN04490191_4222</name>
</gene>
<comment type="similarity">
    <text evidence="2">Belongs to the UPF0702 family.</text>
</comment>
<protein>
    <submittedName>
        <fullName evidence="10">DUF421 domain-containing protein</fullName>
    </submittedName>
</protein>
<dbReference type="PATRIC" id="fig|163011.3.peg.1707"/>
<dbReference type="GO" id="GO:0005886">
    <property type="term" value="C:plasma membrane"/>
    <property type="evidence" value="ECO:0007669"/>
    <property type="project" value="UniProtKB-SubCell"/>
</dbReference>
<keyword evidence="6 7" id="KW-0472">Membrane</keyword>
<keyword evidence="3" id="KW-1003">Cell membrane</keyword>
<reference evidence="11" key="2">
    <citation type="submission" date="2016-10" db="EMBL/GenBank/DDBJ databases">
        <authorList>
            <person name="de Groot N.N."/>
        </authorList>
    </citation>
    <scope>NUCLEOTIDE SEQUENCE [LARGE SCALE GENOMIC DNA]</scope>
    <source>
        <strain evidence="11">BS3782</strain>
    </source>
</reference>
<evidence type="ECO:0000313" key="10">
    <source>
        <dbReference type="EMBL" id="KAB0507203.1"/>
    </source>
</evidence>
<dbReference type="Gene3D" id="3.30.240.20">
    <property type="entry name" value="bsu07140 like domains"/>
    <property type="match status" value="1"/>
</dbReference>
<evidence type="ECO:0000259" key="9">
    <source>
        <dbReference type="Pfam" id="PF20730"/>
    </source>
</evidence>
<evidence type="ECO:0000256" key="7">
    <source>
        <dbReference type="SAM" id="Phobius"/>
    </source>
</evidence>
<evidence type="ECO:0000256" key="5">
    <source>
        <dbReference type="ARBA" id="ARBA00022989"/>
    </source>
</evidence>